<sequence>MSYVLGLTGSIATGKSTVAQIFKEWGYPVVDADAIAHAVVAPGSEGLARIKETFGAGVLNPDGSLNRHTLGQIVFHDPAQRHKLDQLNGGLIRAAIQAELDRYRAAEAPLIVLDIPLLYEGGHYLAMVDGVLVAYVPAALEKARLMERDGLSAADADARIAAQLPIEEKRARADFVTDNTGPLAALYPQVQQILAQIGITHTLRNEE</sequence>
<dbReference type="NCBIfam" id="TIGR00152">
    <property type="entry name" value="dephospho-CoA kinase"/>
    <property type="match status" value="1"/>
</dbReference>
<reference evidence="10 11" key="1">
    <citation type="journal article" date="2015" name="Genome Announc.">
        <title>Expanding the biotechnology potential of lactobacilli through comparative genomics of 213 strains and associated genera.</title>
        <authorList>
            <person name="Sun Z."/>
            <person name="Harris H.M."/>
            <person name="McCann A."/>
            <person name="Guo C."/>
            <person name="Argimon S."/>
            <person name="Zhang W."/>
            <person name="Yang X."/>
            <person name="Jeffery I.B."/>
            <person name="Cooney J.C."/>
            <person name="Kagawa T.F."/>
            <person name="Liu W."/>
            <person name="Song Y."/>
            <person name="Salvetti E."/>
            <person name="Wrobel A."/>
            <person name="Rasinkangas P."/>
            <person name="Parkhill J."/>
            <person name="Rea M.C."/>
            <person name="O'Sullivan O."/>
            <person name="Ritari J."/>
            <person name="Douillard F.P."/>
            <person name="Paul Ross R."/>
            <person name="Yang R."/>
            <person name="Briner A.E."/>
            <person name="Felis G.E."/>
            <person name="de Vos W.M."/>
            <person name="Barrangou R."/>
            <person name="Klaenhammer T.R."/>
            <person name="Caufield P.W."/>
            <person name="Cui Y."/>
            <person name="Zhang H."/>
            <person name="O'Toole P.W."/>
        </authorList>
    </citation>
    <scope>NUCLEOTIDE SEQUENCE [LARGE SCALE GENOMIC DNA]</scope>
    <source>
        <strain evidence="10 11">DSM 16991</strain>
    </source>
</reference>
<dbReference type="FunFam" id="3.40.50.300:FF:000991">
    <property type="entry name" value="Dephospho-CoA kinase"/>
    <property type="match status" value="1"/>
</dbReference>
<comment type="catalytic activity">
    <reaction evidence="8">
        <text>3'-dephospho-CoA + ATP = ADP + CoA + H(+)</text>
        <dbReference type="Rhea" id="RHEA:18245"/>
        <dbReference type="ChEBI" id="CHEBI:15378"/>
        <dbReference type="ChEBI" id="CHEBI:30616"/>
        <dbReference type="ChEBI" id="CHEBI:57287"/>
        <dbReference type="ChEBI" id="CHEBI:57328"/>
        <dbReference type="ChEBI" id="CHEBI:456216"/>
        <dbReference type="EC" id="2.7.1.24"/>
    </reaction>
</comment>
<keyword evidence="3 8" id="KW-0808">Transferase</keyword>
<gene>
    <name evidence="8" type="primary">coaE</name>
    <name evidence="10" type="ORF">FC91_GL002994</name>
</gene>
<evidence type="ECO:0000256" key="5">
    <source>
        <dbReference type="ARBA" id="ARBA00022777"/>
    </source>
</evidence>
<proteinExistence type="inferred from homology"/>
<evidence type="ECO:0000256" key="6">
    <source>
        <dbReference type="ARBA" id="ARBA00022840"/>
    </source>
</evidence>
<dbReference type="Proteomes" id="UP000050949">
    <property type="component" value="Unassembled WGS sequence"/>
</dbReference>
<name>A0A0R1XGJ4_9LACO</name>
<evidence type="ECO:0000256" key="7">
    <source>
        <dbReference type="ARBA" id="ARBA00022993"/>
    </source>
</evidence>
<dbReference type="HAMAP" id="MF_00376">
    <property type="entry name" value="Dephospho_CoA_kinase"/>
    <property type="match status" value="1"/>
</dbReference>
<evidence type="ECO:0000256" key="2">
    <source>
        <dbReference type="ARBA" id="ARBA00022490"/>
    </source>
</evidence>
<keyword evidence="5 8" id="KW-0418">Kinase</keyword>
<evidence type="ECO:0000256" key="4">
    <source>
        <dbReference type="ARBA" id="ARBA00022741"/>
    </source>
</evidence>
<feature type="binding site" evidence="8">
    <location>
        <begin position="12"/>
        <end position="17"/>
    </location>
    <ligand>
        <name>ATP</name>
        <dbReference type="ChEBI" id="CHEBI:30616"/>
    </ligand>
</feature>
<keyword evidence="4 8" id="KW-0547">Nucleotide-binding</keyword>
<evidence type="ECO:0000313" key="11">
    <source>
        <dbReference type="Proteomes" id="UP000050949"/>
    </source>
</evidence>
<comment type="caution">
    <text evidence="10">The sequence shown here is derived from an EMBL/GenBank/DDBJ whole genome shotgun (WGS) entry which is preliminary data.</text>
</comment>
<dbReference type="PROSITE" id="PS51219">
    <property type="entry name" value="DPCK"/>
    <property type="match status" value="1"/>
</dbReference>
<dbReference type="PATRIC" id="fig|1122147.4.peg.3083"/>
<comment type="pathway">
    <text evidence="8">Cofactor biosynthesis; coenzyme A biosynthesis; CoA from (R)-pantothenate: step 5/5.</text>
</comment>
<dbReference type="GO" id="GO:0015937">
    <property type="term" value="P:coenzyme A biosynthetic process"/>
    <property type="evidence" value="ECO:0007669"/>
    <property type="project" value="UniProtKB-UniRule"/>
</dbReference>
<dbReference type="GO" id="GO:0005524">
    <property type="term" value="F:ATP binding"/>
    <property type="evidence" value="ECO:0007669"/>
    <property type="project" value="UniProtKB-UniRule"/>
</dbReference>
<evidence type="ECO:0000256" key="3">
    <source>
        <dbReference type="ARBA" id="ARBA00022679"/>
    </source>
</evidence>
<accession>A0A0R1XGJ4</accession>
<organism evidence="10 11">
    <name type="scientific">Schleiferilactobacillus harbinensis DSM 16991</name>
    <dbReference type="NCBI Taxonomy" id="1122147"/>
    <lineage>
        <taxon>Bacteria</taxon>
        <taxon>Bacillati</taxon>
        <taxon>Bacillota</taxon>
        <taxon>Bacilli</taxon>
        <taxon>Lactobacillales</taxon>
        <taxon>Lactobacillaceae</taxon>
        <taxon>Schleiferilactobacillus</taxon>
    </lineage>
</organism>
<dbReference type="InterPro" id="IPR027417">
    <property type="entry name" value="P-loop_NTPase"/>
</dbReference>
<evidence type="ECO:0000313" key="10">
    <source>
        <dbReference type="EMBL" id="KRM26550.1"/>
    </source>
</evidence>
<evidence type="ECO:0000256" key="8">
    <source>
        <dbReference type="HAMAP-Rule" id="MF_00376"/>
    </source>
</evidence>
<dbReference type="EMBL" id="AZFW01000071">
    <property type="protein sequence ID" value="KRM26550.1"/>
    <property type="molecule type" value="Genomic_DNA"/>
</dbReference>
<dbReference type="Gene3D" id="3.40.50.300">
    <property type="entry name" value="P-loop containing nucleotide triphosphate hydrolases"/>
    <property type="match status" value="1"/>
</dbReference>
<evidence type="ECO:0000256" key="9">
    <source>
        <dbReference type="NCBIfam" id="TIGR00152"/>
    </source>
</evidence>
<evidence type="ECO:0000256" key="1">
    <source>
        <dbReference type="ARBA" id="ARBA00009018"/>
    </source>
</evidence>
<comment type="subcellular location">
    <subcellularLocation>
        <location evidence="8">Cytoplasm</location>
    </subcellularLocation>
</comment>
<dbReference type="EC" id="2.7.1.24" evidence="8 9"/>
<dbReference type="SUPFAM" id="SSF52540">
    <property type="entry name" value="P-loop containing nucleoside triphosphate hydrolases"/>
    <property type="match status" value="1"/>
</dbReference>
<dbReference type="AlphaFoldDB" id="A0A0R1XGJ4"/>
<keyword evidence="2 8" id="KW-0963">Cytoplasm</keyword>
<comment type="similarity">
    <text evidence="1 8">Belongs to the CoaE family.</text>
</comment>
<comment type="function">
    <text evidence="8">Catalyzes the phosphorylation of the 3'-hydroxyl group of dephosphocoenzyme A to form coenzyme A.</text>
</comment>
<dbReference type="PANTHER" id="PTHR10695:SF46">
    <property type="entry name" value="BIFUNCTIONAL COENZYME A SYNTHASE-RELATED"/>
    <property type="match status" value="1"/>
</dbReference>
<dbReference type="RefSeq" id="WP_027829236.1">
    <property type="nucleotide sequence ID" value="NZ_AUEH01000047.1"/>
</dbReference>
<dbReference type="OrthoDB" id="9812943at2"/>
<keyword evidence="6 8" id="KW-0067">ATP-binding</keyword>
<protein>
    <recommendedName>
        <fullName evidence="8 9">Dephospho-CoA kinase</fullName>
        <ecNumber evidence="8 9">2.7.1.24</ecNumber>
    </recommendedName>
    <alternativeName>
        <fullName evidence="8">Dephosphocoenzyme A kinase</fullName>
    </alternativeName>
</protein>
<dbReference type="GO" id="GO:0005737">
    <property type="term" value="C:cytoplasm"/>
    <property type="evidence" value="ECO:0007669"/>
    <property type="project" value="UniProtKB-SubCell"/>
</dbReference>
<dbReference type="Pfam" id="PF01121">
    <property type="entry name" value="CoaE"/>
    <property type="match status" value="1"/>
</dbReference>
<dbReference type="PANTHER" id="PTHR10695">
    <property type="entry name" value="DEPHOSPHO-COA KINASE-RELATED"/>
    <property type="match status" value="1"/>
</dbReference>
<keyword evidence="7 8" id="KW-0173">Coenzyme A biosynthesis</keyword>
<dbReference type="eggNOG" id="COG0237">
    <property type="taxonomic scope" value="Bacteria"/>
</dbReference>
<dbReference type="CDD" id="cd02022">
    <property type="entry name" value="DPCK"/>
    <property type="match status" value="1"/>
</dbReference>
<dbReference type="GO" id="GO:0004140">
    <property type="term" value="F:dephospho-CoA kinase activity"/>
    <property type="evidence" value="ECO:0007669"/>
    <property type="project" value="UniProtKB-UniRule"/>
</dbReference>
<dbReference type="UniPathway" id="UPA00241">
    <property type="reaction ID" value="UER00356"/>
</dbReference>
<dbReference type="InterPro" id="IPR001977">
    <property type="entry name" value="Depp_CoAkinase"/>
</dbReference>